<evidence type="ECO:0000259" key="8">
    <source>
        <dbReference type="Pfam" id="PF01850"/>
    </source>
</evidence>
<dbReference type="AlphaFoldDB" id="A0A2W4W8P5"/>
<evidence type="ECO:0000256" key="2">
    <source>
        <dbReference type="ARBA" id="ARBA00022649"/>
    </source>
</evidence>
<feature type="domain" description="PIN" evidence="8">
    <location>
        <begin position="2"/>
        <end position="122"/>
    </location>
</feature>
<comment type="caution">
    <text evidence="9">The sequence shown here is derived from an EMBL/GenBank/DDBJ whole genome shotgun (WGS) entry which is preliminary data.</text>
</comment>
<evidence type="ECO:0000256" key="3">
    <source>
        <dbReference type="ARBA" id="ARBA00022722"/>
    </source>
</evidence>
<name>A0A2W4W8P5_9CYAN</name>
<dbReference type="Proteomes" id="UP000249467">
    <property type="component" value="Unassembled WGS sequence"/>
</dbReference>
<dbReference type="PANTHER" id="PTHR33653">
    <property type="entry name" value="RIBONUCLEASE VAPC2"/>
    <property type="match status" value="1"/>
</dbReference>
<sequence>MIILDTNVLSEFMRAVPNPTVMGWIGQQVSLEIFVTTITQAEMYYGLALLPMGKRRSDMERAVQQMFEQDFPERILSFDSASALEYAKLASFRRQSGKPIAQSDAQIAAISRSKNAVLATRNIADFCDCQLTLVNPWEV</sequence>
<proteinExistence type="inferred from homology"/>
<dbReference type="CDD" id="cd18731">
    <property type="entry name" value="PIN_NgFitB-like"/>
    <property type="match status" value="1"/>
</dbReference>
<dbReference type="GO" id="GO:0004518">
    <property type="term" value="F:nuclease activity"/>
    <property type="evidence" value="ECO:0007669"/>
    <property type="project" value="UniProtKB-KW"/>
</dbReference>
<protein>
    <submittedName>
        <fullName evidence="9">VapC toxin family PIN domain ribonuclease</fullName>
    </submittedName>
</protein>
<keyword evidence="6" id="KW-0460">Magnesium</keyword>
<keyword evidence="4" id="KW-0479">Metal-binding</keyword>
<evidence type="ECO:0000256" key="1">
    <source>
        <dbReference type="ARBA" id="ARBA00001946"/>
    </source>
</evidence>
<dbReference type="Gene3D" id="3.40.50.1010">
    <property type="entry name" value="5'-nuclease"/>
    <property type="match status" value="1"/>
</dbReference>
<reference evidence="9 10" key="1">
    <citation type="submission" date="2018-04" db="EMBL/GenBank/DDBJ databases">
        <authorList>
            <person name="Go L.Y."/>
            <person name="Mitchell J.A."/>
        </authorList>
    </citation>
    <scope>NUCLEOTIDE SEQUENCE [LARGE SCALE GENOMIC DNA]</scope>
    <source>
        <strain evidence="9">ULC066bin1</strain>
    </source>
</reference>
<accession>A0A2W4W8P5</accession>
<comment type="cofactor">
    <cofactor evidence="1">
        <name>Mg(2+)</name>
        <dbReference type="ChEBI" id="CHEBI:18420"/>
    </cofactor>
</comment>
<comment type="similarity">
    <text evidence="7">Belongs to the PINc/VapC protein family.</text>
</comment>
<gene>
    <name evidence="9" type="ORF">DCF19_13790</name>
</gene>
<evidence type="ECO:0000313" key="9">
    <source>
        <dbReference type="EMBL" id="PZO39647.1"/>
    </source>
</evidence>
<dbReference type="EMBL" id="QBML01000017">
    <property type="protein sequence ID" value="PZO39647.1"/>
    <property type="molecule type" value="Genomic_DNA"/>
</dbReference>
<dbReference type="GO" id="GO:0016787">
    <property type="term" value="F:hydrolase activity"/>
    <property type="evidence" value="ECO:0007669"/>
    <property type="project" value="UniProtKB-KW"/>
</dbReference>
<dbReference type="GO" id="GO:0046872">
    <property type="term" value="F:metal ion binding"/>
    <property type="evidence" value="ECO:0007669"/>
    <property type="project" value="UniProtKB-KW"/>
</dbReference>
<keyword evidence="2" id="KW-1277">Toxin-antitoxin system</keyword>
<dbReference type="Pfam" id="PF01850">
    <property type="entry name" value="PIN"/>
    <property type="match status" value="1"/>
</dbReference>
<dbReference type="SUPFAM" id="SSF88723">
    <property type="entry name" value="PIN domain-like"/>
    <property type="match status" value="1"/>
</dbReference>
<evidence type="ECO:0000256" key="7">
    <source>
        <dbReference type="ARBA" id="ARBA00038093"/>
    </source>
</evidence>
<keyword evidence="5" id="KW-0378">Hydrolase</keyword>
<dbReference type="InterPro" id="IPR050556">
    <property type="entry name" value="Type_II_TA_system_RNase"/>
</dbReference>
<dbReference type="PANTHER" id="PTHR33653:SF1">
    <property type="entry name" value="RIBONUCLEASE VAPC2"/>
    <property type="match status" value="1"/>
</dbReference>
<evidence type="ECO:0000256" key="4">
    <source>
        <dbReference type="ARBA" id="ARBA00022723"/>
    </source>
</evidence>
<dbReference type="InterPro" id="IPR002716">
    <property type="entry name" value="PIN_dom"/>
</dbReference>
<reference evidence="9 10" key="2">
    <citation type="submission" date="2018-06" db="EMBL/GenBank/DDBJ databases">
        <title>Metagenomic assembly of (sub)arctic Cyanobacteria and their associated microbiome from non-axenic cultures.</title>
        <authorList>
            <person name="Baurain D."/>
        </authorList>
    </citation>
    <scope>NUCLEOTIDE SEQUENCE [LARGE SCALE GENOMIC DNA]</scope>
    <source>
        <strain evidence="9">ULC066bin1</strain>
    </source>
</reference>
<dbReference type="InterPro" id="IPR029060">
    <property type="entry name" value="PIN-like_dom_sf"/>
</dbReference>
<evidence type="ECO:0000256" key="6">
    <source>
        <dbReference type="ARBA" id="ARBA00022842"/>
    </source>
</evidence>
<evidence type="ECO:0000256" key="5">
    <source>
        <dbReference type="ARBA" id="ARBA00022801"/>
    </source>
</evidence>
<keyword evidence="3" id="KW-0540">Nuclease</keyword>
<organism evidence="9 10">
    <name type="scientific">Pseudanabaena frigida</name>
    <dbReference type="NCBI Taxonomy" id="945775"/>
    <lineage>
        <taxon>Bacteria</taxon>
        <taxon>Bacillati</taxon>
        <taxon>Cyanobacteriota</taxon>
        <taxon>Cyanophyceae</taxon>
        <taxon>Pseudanabaenales</taxon>
        <taxon>Pseudanabaenaceae</taxon>
        <taxon>Pseudanabaena</taxon>
    </lineage>
</organism>
<evidence type="ECO:0000313" key="10">
    <source>
        <dbReference type="Proteomes" id="UP000249467"/>
    </source>
</evidence>